<accession>A0ABP9YXI6</accession>
<evidence type="ECO:0000313" key="1">
    <source>
        <dbReference type="EMBL" id="GAA5811535.1"/>
    </source>
</evidence>
<organism evidence="1 2">
    <name type="scientific">Mucor flavus</name>
    <dbReference type="NCBI Taxonomy" id="439312"/>
    <lineage>
        <taxon>Eukaryota</taxon>
        <taxon>Fungi</taxon>
        <taxon>Fungi incertae sedis</taxon>
        <taxon>Mucoromycota</taxon>
        <taxon>Mucoromycotina</taxon>
        <taxon>Mucoromycetes</taxon>
        <taxon>Mucorales</taxon>
        <taxon>Mucorineae</taxon>
        <taxon>Mucoraceae</taxon>
        <taxon>Mucor</taxon>
    </lineage>
</organism>
<reference evidence="1 2" key="1">
    <citation type="submission" date="2024-04" db="EMBL/GenBank/DDBJ databases">
        <title>genome sequences of Mucor flavus KT1a and Helicostylum pulchrum KT1b strains isolated from the surface of a dry-aged beef.</title>
        <authorList>
            <person name="Toyotome T."/>
            <person name="Hosono M."/>
            <person name="Torimaru M."/>
            <person name="Fukuda K."/>
            <person name="Mikami N."/>
        </authorList>
    </citation>
    <scope>NUCLEOTIDE SEQUENCE [LARGE SCALE GENOMIC DNA]</scope>
    <source>
        <strain evidence="1 2">KT1a</strain>
    </source>
</reference>
<dbReference type="EMBL" id="BAABUK010000010">
    <property type="protein sequence ID" value="GAA5811535.1"/>
    <property type="molecule type" value="Genomic_DNA"/>
</dbReference>
<dbReference type="Gene3D" id="3.40.50.720">
    <property type="entry name" value="NAD(P)-binding Rossmann-like Domain"/>
    <property type="match status" value="1"/>
</dbReference>
<sequence>MKTSIVITNVDSFAGYAIAYEFVSKWNRSSSSKPATEFRLLCHERQGLQELEKLGGKIFEMKSFDDEKEMRAIMKNTFYVILIPENSSERLQEGEMIIHAAKDEGVGYMTMLSYLGIDKLEEKVTSANELKNLNQYLELEKKVADNFNYDSYCIMQAPIFHQFFYYFGPMIDDKFQIALTVKKLSEWCSIDLGDLASAIFNLSSSDSRMDGPKENKTLFRFTGRHTETAERMVEYASKGLERKDMTYKKIDSEEMYNYLYRIHGDNRFRERPNHSPIKGENPSYLFPLGEYLNENCIDTLIEYWRLIDSKETDKTSDDLDNALDGESLSLEQFFKDNKGQFQRLR</sequence>
<name>A0ABP9YXI6_9FUNG</name>
<keyword evidence="2" id="KW-1185">Reference proteome</keyword>
<evidence type="ECO:0008006" key="3">
    <source>
        <dbReference type="Google" id="ProtNLM"/>
    </source>
</evidence>
<protein>
    <recommendedName>
        <fullName evidence="3">NmrA-like domain-containing protein</fullName>
    </recommendedName>
</protein>
<evidence type="ECO:0000313" key="2">
    <source>
        <dbReference type="Proteomes" id="UP001473302"/>
    </source>
</evidence>
<proteinExistence type="predicted"/>
<comment type="caution">
    <text evidence="1">The sequence shown here is derived from an EMBL/GenBank/DDBJ whole genome shotgun (WGS) entry which is preliminary data.</text>
</comment>
<gene>
    <name evidence="1" type="ORF">MFLAVUS_004972</name>
</gene>
<dbReference type="Proteomes" id="UP001473302">
    <property type="component" value="Unassembled WGS sequence"/>
</dbReference>